<evidence type="ECO:0000313" key="9">
    <source>
        <dbReference type="Proteomes" id="UP001304461"/>
    </source>
</evidence>
<evidence type="ECO:0000256" key="5">
    <source>
        <dbReference type="ARBA" id="ARBA00023136"/>
    </source>
</evidence>
<feature type="transmembrane region" description="Helical" evidence="6">
    <location>
        <begin position="268"/>
        <end position="286"/>
    </location>
</feature>
<keyword evidence="5 6" id="KW-0472">Membrane</keyword>
<evidence type="ECO:0000259" key="7">
    <source>
        <dbReference type="Pfam" id="PF00892"/>
    </source>
</evidence>
<feature type="transmembrane region" description="Helical" evidence="6">
    <location>
        <begin position="129"/>
        <end position="148"/>
    </location>
</feature>
<dbReference type="Gene3D" id="1.10.3730.20">
    <property type="match status" value="1"/>
</dbReference>
<evidence type="ECO:0000256" key="6">
    <source>
        <dbReference type="SAM" id="Phobius"/>
    </source>
</evidence>
<feature type="domain" description="EamA" evidence="7">
    <location>
        <begin position="17"/>
        <end position="144"/>
    </location>
</feature>
<dbReference type="InterPro" id="IPR037185">
    <property type="entry name" value="EmrE-like"/>
</dbReference>
<feature type="transmembrane region" description="Helical" evidence="6">
    <location>
        <begin position="243"/>
        <end position="262"/>
    </location>
</feature>
<evidence type="ECO:0000256" key="1">
    <source>
        <dbReference type="ARBA" id="ARBA00004141"/>
    </source>
</evidence>
<dbReference type="EMBL" id="JAYGHX010000002">
    <property type="protein sequence ID" value="MEA5390471.1"/>
    <property type="molecule type" value="Genomic_DNA"/>
</dbReference>
<dbReference type="Pfam" id="PF00892">
    <property type="entry name" value="EamA"/>
    <property type="match status" value="2"/>
</dbReference>
<accession>A0ABU5RRV1</accession>
<proteinExistence type="inferred from homology"/>
<keyword evidence="4 6" id="KW-1133">Transmembrane helix</keyword>
<feature type="transmembrane region" description="Helical" evidence="6">
    <location>
        <begin position="76"/>
        <end position="98"/>
    </location>
</feature>
<keyword evidence="9" id="KW-1185">Reference proteome</keyword>
<dbReference type="PANTHER" id="PTHR22911:SF6">
    <property type="entry name" value="SOLUTE CARRIER FAMILY 35 MEMBER G1"/>
    <property type="match status" value="1"/>
</dbReference>
<dbReference type="Proteomes" id="UP001304461">
    <property type="component" value="Unassembled WGS sequence"/>
</dbReference>
<name>A0ABU5RRV1_9CYAN</name>
<keyword evidence="3 6" id="KW-0812">Transmembrane</keyword>
<protein>
    <submittedName>
        <fullName evidence="8">DMT family transporter</fullName>
    </submittedName>
</protein>
<dbReference type="SUPFAM" id="SSF103481">
    <property type="entry name" value="Multidrug resistance efflux transporter EmrE"/>
    <property type="match status" value="2"/>
</dbReference>
<feature type="transmembrane region" description="Helical" evidence="6">
    <location>
        <begin position="45"/>
        <end position="64"/>
    </location>
</feature>
<comment type="subcellular location">
    <subcellularLocation>
        <location evidence="1">Membrane</location>
        <topology evidence="1">Multi-pass membrane protein</topology>
    </subcellularLocation>
</comment>
<comment type="similarity">
    <text evidence="2">Belongs to the EamA transporter family.</text>
</comment>
<evidence type="ECO:0000256" key="4">
    <source>
        <dbReference type="ARBA" id="ARBA00022989"/>
    </source>
</evidence>
<feature type="transmembrane region" description="Helical" evidence="6">
    <location>
        <begin position="104"/>
        <end position="122"/>
    </location>
</feature>
<reference evidence="8 9" key="1">
    <citation type="submission" date="2023-12" db="EMBL/GenBank/DDBJ databases">
        <title>Baltic Sea Cyanobacteria.</title>
        <authorList>
            <person name="Delbaje E."/>
            <person name="Fewer D.P."/>
            <person name="Shishido T.K."/>
        </authorList>
    </citation>
    <scope>NUCLEOTIDE SEQUENCE [LARGE SCALE GENOMIC DNA]</scope>
    <source>
        <strain evidence="8 9">UHCC 0139</strain>
    </source>
</reference>
<dbReference type="RefSeq" id="WP_323304571.1">
    <property type="nucleotide sequence ID" value="NZ_JAYGHX010000002.1"/>
</dbReference>
<dbReference type="PANTHER" id="PTHR22911">
    <property type="entry name" value="ACYL-MALONYL CONDENSING ENZYME-RELATED"/>
    <property type="match status" value="1"/>
</dbReference>
<dbReference type="InterPro" id="IPR000620">
    <property type="entry name" value="EamA_dom"/>
</dbReference>
<evidence type="ECO:0000313" key="8">
    <source>
        <dbReference type="EMBL" id="MEA5390471.1"/>
    </source>
</evidence>
<feature type="transmembrane region" description="Helical" evidence="6">
    <location>
        <begin position="154"/>
        <end position="174"/>
    </location>
</feature>
<evidence type="ECO:0000256" key="3">
    <source>
        <dbReference type="ARBA" id="ARBA00022692"/>
    </source>
</evidence>
<comment type="caution">
    <text evidence="8">The sequence shown here is derived from an EMBL/GenBank/DDBJ whole genome shotgun (WGS) entry which is preliminary data.</text>
</comment>
<feature type="transmembrane region" description="Helical" evidence="6">
    <location>
        <begin position="186"/>
        <end position="208"/>
    </location>
</feature>
<feature type="transmembrane region" description="Helical" evidence="6">
    <location>
        <begin position="12"/>
        <end position="33"/>
    </location>
</feature>
<organism evidence="8 9">
    <name type="scientific">Cyanobium gracile UHCC 0139</name>
    <dbReference type="NCBI Taxonomy" id="3110308"/>
    <lineage>
        <taxon>Bacteria</taxon>
        <taxon>Bacillati</taxon>
        <taxon>Cyanobacteriota</taxon>
        <taxon>Cyanophyceae</taxon>
        <taxon>Synechococcales</taxon>
        <taxon>Prochlorococcaceae</taxon>
        <taxon>Cyanobium</taxon>
    </lineage>
</organism>
<feature type="transmembrane region" description="Helical" evidence="6">
    <location>
        <begin position="214"/>
        <end position="231"/>
    </location>
</feature>
<feature type="domain" description="EamA" evidence="7">
    <location>
        <begin position="155"/>
        <end position="284"/>
    </location>
</feature>
<evidence type="ECO:0000256" key="2">
    <source>
        <dbReference type="ARBA" id="ARBA00007362"/>
    </source>
</evidence>
<sequence>MNRINPVAGGGALPAGAWMVLSALAFSLMVVGVKQVGERLPLAEVVLARALVSLALSYAMVRRIGVDPWGQRRGLLVLRGLVGSAALFCVYAAVVHLPLAAATVLQYLYPTFTALLAWLLLGERLGRRVLAAMGLGWLGVLLVARPMASAPLPALWVLVAVAGALLTAVAYVSVRRLAESEHPAVIILYFPLVAVPLSLPAVLLDPVLPTPSELLWLVAVGVFTQLGQVGLTRALTQLPAARATAISYVQVGFAALWGWWIFGEPIDVPTAVGAGLILVATLISLGKPPGKAGSMPSARKPPVR</sequence>
<gene>
    <name evidence="8" type="ORF">VB738_04260</name>
</gene>